<evidence type="ECO:0000256" key="11">
    <source>
        <dbReference type="SAM" id="MobiDB-lite"/>
    </source>
</evidence>
<keyword evidence="10" id="KW-0460">Magnesium</keyword>
<reference evidence="13" key="1">
    <citation type="submission" date="2020-03" db="EMBL/GenBank/DDBJ databases">
        <title>Draft Genome Sequence of Cylindrodendrum hubeiense.</title>
        <authorList>
            <person name="Buettner E."/>
            <person name="Kellner H."/>
        </authorList>
    </citation>
    <scope>NUCLEOTIDE SEQUENCE</scope>
    <source>
        <strain evidence="13">IHI 201604</strain>
    </source>
</reference>
<organism evidence="13 14">
    <name type="scientific">Cylindrodendrum hubeiense</name>
    <dbReference type="NCBI Taxonomy" id="595255"/>
    <lineage>
        <taxon>Eukaryota</taxon>
        <taxon>Fungi</taxon>
        <taxon>Dikarya</taxon>
        <taxon>Ascomycota</taxon>
        <taxon>Pezizomycotina</taxon>
        <taxon>Sordariomycetes</taxon>
        <taxon>Hypocreomycetidae</taxon>
        <taxon>Hypocreales</taxon>
        <taxon>Nectriaceae</taxon>
        <taxon>Cylindrodendrum</taxon>
    </lineage>
</organism>
<feature type="region of interest" description="Disordered" evidence="11">
    <location>
        <begin position="60"/>
        <end position="137"/>
    </location>
</feature>
<comment type="function">
    <text evidence="2">Endonuclease that specifically degrades the RNA of RNA-DNA hybrids.</text>
</comment>
<evidence type="ECO:0000256" key="3">
    <source>
        <dbReference type="ARBA" id="ARBA00005300"/>
    </source>
</evidence>
<dbReference type="GO" id="GO:0004523">
    <property type="term" value="F:RNA-DNA hybrid ribonuclease activity"/>
    <property type="evidence" value="ECO:0007669"/>
    <property type="project" value="UniProtKB-EC"/>
</dbReference>
<evidence type="ECO:0000256" key="9">
    <source>
        <dbReference type="ARBA" id="ARBA00022801"/>
    </source>
</evidence>
<protein>
    <recommendedName>
        <fullName evidence="5">Ribonuclease H</fullName>
        <ecNumber evidence="4">3.1.26.4</ecNumber>
    </recommendedName>
</protein>
<dbReference type="InterPro" id="IPR009027">
    <property type="entry name" value="Ribosomal_bL9/RNase_H1_N"/>
</dbReference>
<keyword evidence="8" id="KW-0255">Endonuclease</keyword>
<evidence type="ECO:0000256" key="7">
    <source>
        <dbReference type="ARBA" id="ARBA00022723"/>
    </source>
</evidence>
<evidence type="ECO:0000313" key="13">
    <source>
        <dbReference type="EMBL" id="KAF7557132.1"/>
    </source>
</evidence>
<evidence type="ECO:0000256" key="10">
    <source>
        <dbReference type="ARBA" id="ARBA00022842"/>
    </source>
</evidence>
<dbReference type="Proteomes" id="UP000722485">
    <property type="component" value="Unassembled WGS sequence"/>
</dbReference>
<gene>
    <name evidence="13" type="ORF">G7Z17_g883</name>
</gene>
<sequence length="137" mass="15610">MGKKFYAVAVGKETGVFNEWVEIFPLVNGFKGAKHKSFNTYEEADEFVQLNGSESTTTAVLPTQNATIRPDVIQDPPRAPQARHEEVGDQAQKIPRRRRPRGQPKERDTRRSESHPEAMRKLESQMQFHFHMSTGSS</sequence>
<comment type="similarity">
    <text evidence="3">Belongs to the RNase H family.</text>
</comment>
<keyword evidence="7" id="KW-0479">Metal-binding</keyword>
<evidence type="ECO:0000259" key="12">
    <source>
        <dbReference type="Pfam" id="PF01693"/>
    </source>
</evidence>
<comment type="caution">
    <text evidence="13">The sequence shown here is derived from an EMBL/GenBank/DDBJ whole genome shotgun (WGS) entry which is preliminary data.</text>
</comment>
<dbReference type="InterPro" id="IPR011320">
    <property type="entry name" value="RNase_H1_N"/>
</dbReference>
<dbReference type="InterPro" id="IPR037056">
    <property type="entry name" value="RNase_H1_N_sf"/>
</dbReference>
<dbReference type="Pfam" id="PF01693">
    <property type="entry name" value="Cauli_VI"/>
    <property type="match status" value="1"/>
</dbReference>
<evidence type="ECO:0000256" key="6">
    <source>
        <dbReference type="ARBA" id="ARBA00022722"/>
    </source>
</evidence>
<dbReference type="SUPFAM" id="SSF55658">
    <property type="entry name" value="L9 N-domain-like"/>
    <property type="match status" value="1"/>
</dbReference>
<dbReference type="FunFam" id="3.40.970.10:FF:000002">
    <property type="entry name" value="Ribonuclease H"/>
    <property type="match status" value="1"/>
</dbReference>
<feature type="domain" description="Ribonuclease H1 N-terminal" evidence="12">
    <location>
        <begin position="4"/>
        <end position="47"/>
    </location>
</feature>
<dbReference type="GO" id="GO:0046872">
    <property type="term" value="F:metal ion binding"/>
    <property type="evidence" value="ECO:0007669"/>
    <property type="project" value="UniProtKB-KW"/>
</dbReference>
<dbReference type="OrthoDB" id="407198at2759"/>
<name>A0A9P5HGW9_9HYPO</name>
<evidence type="ECO:0000313" key="14">
    <source>
        <dbReference type="Proteomes" id="UP000722485"/>
    </source>
</evidence>
<dbReference type="EMBL" id="JAANBB010000007">
    <property type="protein sequence ID" value="KAF7557132.1"/>
    <property type="molecule type" value="Genomic_DNA"/>
</dbReference>
<keyword evidence="9" id="KW-0378">Hydrolase</keyword>
<evidence type="ECO:0000256" key="4">
    <source>
        <dbReference type="ARBA" id="ARBA00012180"/>
    </source>
</evidence>
<keyword evidence="6" id="KW-0540">Nuclease</keyword>
<proteinExistence type="inferred from homology"/>
<comment type="cofactor">
    <cofactor evidence="1">
        <name>Mg(2+)</name>
        <dbReference type="ChEBI" id="CHEBI:18420"/>
    </cofactor>
</comment>
<keyword evidence="14" id="KW-1185">Reference proteome</keyword>
<evidence type="ECO:0000256" key="5">
    <source>
        <dbReference type="ARBA" id="ARBA00017721"/>
    </source>
</evidence>
<evidence type="ECO:0000256" key="1">
    <source>
        <dbReference type="ARBA" id="ARBA00001946"/>
    </source>
</evidence>
<dbReference type="Gene3D" id="3.40.970.10">
    <property type="entry name" value="Ribonuclease H1, N-terminal domain"/>
    <property type="match status" value="1"/>
</dbReference>
<accession>A0A9P5HGW9</accession>
<dbReference type="EC" id="3.1.26.4" evidence="4"/>
<evidence type="ECO:0000256" key="2">
    <source>
        <dbReference type="ARBA" id="ARBA00004065"/>
    </source>
</evidence>
<dbReference type="AlphaFoldDB" id="A0A9P5HGW9"/>
<evidence type="ECO:0000256" key="8">
    <source>
        <dbReference type="ARBA" id="ARBA00022759"/>
    </source>
</evidence>
<feature type="compositionally biased region" description="Basic and acidic residues" evidence="11">
    <location>
        <begin position="103"/>
        <end position="123"/>
    </location>
</feature>